<dbReference type="PIRSF" id="PIRSF010219">
    <property type="entry name" value="UCP010219"/>
    <property type="match status" value="1"/>
</dbReference>
<keyword evidence="3" id="KW-1185">Reference proteome</keyword>
<keyword evidence="1" id="KW-0812">Transmembrane</keyword>
<dbReference type="InterPro" id="IPR016566">
    <property type="entry name" value="UCP010219"/>
</dbReference>
<dbReference type="GeneID" id="96624029"/>
<feature type="transmembrane region" description="Helical" evidence="1">
    <location>
        <begin position="79"/>
        <end position="99"/>
    </location>
</feature>
<proteinExistence type="predicted"/>
<keyword evidence="1" id="KW-0472">Membrane</keyword>
<reference evidence="2 3" key="1">
    <citation type="submission" date="2020-09" db="EMBL/GenBank/DDBJ databases">
        <title>Investigation of environmental microbes.</title>
        <authorList>
            <person name="Ou Y."/>
            <person name="Kang Q."/>
        </authorList>
    </citation>
    <scope>NUCLEOTIDE SEQUENCE [LARGE SCALE GENOMIC DNA]</scope>
    <source>
        <strain evidence="2 3">KJZ-14</strain>
    </source>
</reference>
<feature type="transmembrane region" description="Helical" evidence="1">
    <location>
        <begin position="25"/>
        <end position="49"/>
    </location>
</feature>
<protein>
    <submittedName>
        <fullName evidence="2">DUF3159 domain-containing protein</fullName>
    </submittedName>
</protein>
<evidence type="ECO:0000313" key="3">
    <source>
        <dbReference type="Proteomes" id="UP000516404"/>
    </source>
</evidence>
<name>A0A7H2BBK3_9MICC</name>
<dbReference type="EMBL" id="CP061539">
    <property type="protein sequence ID" value="QNV37049.1"/>
    <property type="molecule type" value="Genomic_DNA"/>
</dbReference>
<sequence>MSETEKPSFKAPSNIRRTQSGDVDVLYAVGGVRGIVEAIAPGLLFLSAFLISKDLMLSVLIAGAVALVFSVVRLMQKGSLMQSVSGLLGVAICAFVALRSGEAADFYVTGLWINLAYAVGLILLLLFKLPVVGYVYSFIRGEQDTWRSNPARVKAYTLATLVLIAMFVARLLVQVPLYLADHVGALGAARLVMGTPLYAAVLWLTWVMTSPKSKR</sequence>
<dbReference type="RefSeq" id="WP_190724016.1">
    <property type="nucleotide sequence ID" value="NZ_CP061539.1"/>
</dbReference>
<feature type="transmembrane region" description="Helical" evidence="1">
    <location>
        <begin position="55"/>
        <end position="72"/>
    </location>
</feature>
<accession>A0A7H2BBK3</accession>
<dbReference type="KEGG" id="rter:IDM49_07240"/>
<dbReference type="Proteomes" id="UP000516404">
    <property type="component" value="Chromosome"/>
</dbReference>
<feature type="transmembrane region" description="Helical" evidence="1">
    <location>
        <begin position="111"/>
        <end position="136"/>
    </location>
</feature>
<keyword evidence="1" id="KW-1133">Transmembrane helix</keyword>
<evidence type="ECO:0000256" key="1">
    <source>
        <dbReference type="SAM" id="Phobius"/>
    </source>
</evidence>
<feature type="transmembrane region" description="Helical" evidence="1">
    <location>
        <begin position="156"/>
        <end position="179"/>
    </location>
</feature>
<dbReference type="AlphaFoldDB" id="A0A7H2BBK3"/>
<feature type="transmembrane region" description="Helical" evidence="1">
    <location>
        <begin position="191"/>
        <end position="209"/>
    </location>
</feature>
<evidence type="ECO:0000313" key="2">
    <source>
        <dbReference type="EMBL" id="QNV37049.1"/>
    </source>
</evidence>
<dbReference type="Pfam" id="PF11361">
    <property type="entry name" value="DUF3159"/>
    <property type="match status" value="1"/>
</dbReference>
<organism evidence="2 3">
    <name type="scientific">Rothia terrae</name>
    <dbReference type="NCBI Taxonomy" id="396015"/>
    <lineage>
        <taxon>Bacteria</taxon>
        <taxon>Bacillati</taxon>
        <taxon>Actinomycetota</taxon>
        <taxon>Actinomycetes</taxon>
        <taxon>Micrococcales</taxon>
        <taxon>Micrococcaceae</taxon>
        <taxon>Rothia</taxon>
    </lineage>
</organism>
<gene>
    <name evidence="2" type="ORF">IDM49_07240</name>
</gene>